<protein>
    <submittedName>
        <fullName evidence="1">Uncharacterized protein</fullName>
    </submittedName>
</protein>
<dbReference type="RefSeq" id="WP_160848211.1">
    <property type="nucleotide sequence ID" value="NZ_WMEU01000002.1"/>
</dbReference>
<dbReference type="EMBL" id="WMEQ01000004">
    <property type="protein sequence ID" value="MYL33360.1"/>
    <property type="molecule type" value="Genomic_DNA"/>
</dbReference>
<name>A0A6I4ZZ94_9BACI</name>
<gene>
    <name evidence="1" type="ORF">GLW05_07070</name>
</gene>
<dbReference type="AlphaFoldDB" id="A0A6I4ZZ94"/>
<reference evidence="1 2" key="1">
    <citation type="submission" date="2019-11" db="EMBL/GenBank/DDBJ databases">
        <title>Genome sequences of 17 halophilic strains isolated from different environments.</title>
        <authorList>
            <person name="Furrow R.E."/>
        </authorList>
    </citation>
    <scope>NUCLEOTIDE SEQUENCE [LARGE SCALE GENOMIC DNA]</scope>
    <source>
        <strain evidence="1 2">22514_16_FS</strain>
    </source>
</reference>
<accession>A0A6I4ZZ94</accession>
<organism evidence="1 2">
    <name type="scientific">Pontibacillus yanchengensis</name>
    <dbReference type="NCBI Taxonomy" id="462910"/>
    <lineage>
        <taxon>Bacteria</taxon>
        <taxon>Bacillati</taxon>
        <taxon>Bacillota</taxon>
        <taxon>Bacilli</taxon>
        <taxon>Bacillales</taxon>
        <taxon>Bacillaceae</taxon>
        <taxon>Pontibacillus</taxon>
    </lineage>
</organism>
<evidence type="ECO:0000313" key="1">
    <source>
        <dbReference type="EMBL" id="MYL33360.1"/>
    </source>
</evidence>
<sequence>MKIGQLKRLFSKRKLGTHISKHTKYNITYKKDDVEKYIQKWSEGEEVTFDYGIEGLDIEENPQIRIFRGYEDYWELGVTNNSVSEPYTKEDEFEAFIKLDGGQKETFSLSFNKKRTEDLKNIEGNVINNSLKEPIGEQGR</sequence>
<dbReference type="Proteomes" id="UP000468638">
    <property type="component" value="Unassembled WGS sequence"/>
</dbReference>
<evidence type="ECO:0000313" key="2">
    <source>
        <dbReference type="Proteomes" id="UP000468638"/>
    </source>
</evidence>
<proteinExistence type="predicted"/>
<comment type="caution">
    <text evidence="1">The sequence shown here is derived from an EMBL/GenBank/DDBJ whole genome shotgun (WGS) entry which is preliminary data.</text>
</comment>